<keyword evidence="1" id="KW-0732">Signal</keyword>
<comment type="caution">
    <text evidence="2">The sequence shown here is derived from an EMBL/GenBank/DDBJ whole genome shotgun (WGS) entry which is preliminary data.</text>
</comment>
<dbReference type="AlphaFoldDB" id="A0A813GI05"/>
<feature type="signal peptide" evidence="1">
    <location>
        <begin position="1"/>
        <end position="25"/>
    </location>
</feature>
<protein>
    <submittedName>
        <fullName evidence="2">Uncharacterized protein</fullName>
    </submittedName>
</protein>
<sequence length="343" mass="38274">MCPDTQPKMSRCVLLAVAVLGLSGAELGARQAADPLATHLLQDDTCADGISDDACGLSLRQLRGEKAPAPAESHREIHPAFLELGDAANSSVDESSGPPELTFYVYRAKNNENYEDTNVNMANLAGVMWYLHNEVVGHCPRKFGIVRVLRYKITMRNTPELKRSTGKNFARLCHFDSGACTGPASSISDFKFGFVVGCDKPSFHQAAYPKATWFSFPGSCPEVPFQRKTEWCKQDQKGGNHQCNAGEPWSKTCTWRLEPAGEVTLDELTHNKNFDNTCRNTGFFEYRDGCDCGQGTNFWHGKRDFHAGLRRMSWLKTLFQRNYPSMPTDLGSEPECEWGDPQR</sequence>
<accession>A0A813GI05</accession>
<evidence type="ECO:0000313" key="4">
    <source>
        <dbReference type="Proteomes" id="UP000654075"/>
    </source>
</evidence>
<proteinExistence type="predicted"/>
<reference evidence="2" key="1">
    <citation type="submission" date="2021-02" db="EMBL/GenBank/DDBJ databases">
        <authorList>
            <person name="Dougan E. K."/>
            <person name="Rhodes N."/>
            <person name="Thang M."/>
            <person name="Chan C."/>
        </authorList>
    </citation>
    <scope>NUCLEOTIDE SEQUENCE</scope>
</reference>
<gene>
    <name evidence="2" type="ORF">PGLA1383_LOCUS41851</name>
    <name evidence="3" type="ORF">PGLA2088_LOCUS2086</name>
</gene>
<evidence type="ECO:0000313" key="3">
    <source>
        <dbReference type="EMBL" id="CAE8640258.1"/>
    </source>
</evidence>
<dbReference type="EMBL" id="CAJNNW010001673">
    <property type="protein sequence ID" value="CAE8640258.1"/>
    <property type="molecule type" value="Genomic_DNA"/>
</dbReference>
<dbReference type="Proteomes" id="UP000654075">
    <property type="component" value="Unassembled WGS sequence"/>
</dbReference>
<feature type="chain" id="PRO_5036221997" evidence="1">
    <location>
        <begin position="26"/>
        <end position="343"/>
    </location>
</feature>
<keyword evidence="4" id="KW-1185">Reference proteome</keyword>
<name>A0A813GI05_POLGL</name>
<dbReference type="OrthoDB" id="10254945at2759"/>
<organism evidence="2 4">
    <name type="scientific">Polarella glacialis</name>
    <name type="common">Dinoflagellate</name>
    <dbReference type="NCBI Taxonomy" id="89957"/>
    <lineage>
        <taxon>Eukaryota</taxon>
        <taxon>Sar</taxon>
        <taxon>Alveolata</taxon>
        <taxon>Dinophyceae</taxon>
        <taxon>Suessiales</taxon>
        <taxon>Suessiaceae</taxon>
        <taxon>Polarella</taxon>
    </lineage>
</organism>
<evidence type="ECO:0000313" key="2">
    <source>
        <dbReference type="EMBL" id="CAE8624746.1"/>
    </source>
</evidence>
<dbReference type="Proteomes" id="UP000626109">
    <property type="component" value="Unassembled WGS sequence"/>
</dbReference>
<dbReference type="EMBL" id="CAJNNV010028480">
    <property type="protein sequence ID" value="CAE8624746.1"/>
    <property type="molecule type" value="Genomic_DNA"/>
</dbReference>
<evidence type="ECO:0000256" key="1">
    <source>
        <dbReference type="SAM" id="SignalP"/>
    </source>
</evidence>